<keyword evidence="3" id="KW-0106">Calcium</keyword>
<feature type="region of interest" description="Disordered" evidence="4">
    <location>
        <begin position="1"/>
        <end position="240"/>
    </location>
</feature>
<dbReference type="GO" id="GO:0005509">
    <property type="term" value="F:calcium ion binding"/>
    <property type="evidence" value="ECO:0007669"/>
    <property type="project" value="InterPro"/>
</dbReference>
<dbReference type="GO" id="GO:0035303">
    <property type="term" value="P:regulation of dephosphorylation"/>
    <property type="evidence" value="ECO:0007669"/>
    <property type="project" value="InterPro"/>
</dbReference>
<dbReference type="EMBL" id="BFEA01000135">
    <property type="protein sequence ID" value="GBG70700.1"/>
    <property type="molecule type" value="Genomic_DNA"/>
</dbReference>
<dbReference type="OrthoDB" id="10265007at2759"/>
<dbReference type="PANTHER" id="PTHR12085:SF3">
    <property type="entry name" value="SERINE_THREONINE-PROTEIN PHOSPHATASE 2A REGULATORY SUBUNIT B'' SUBUNIT GAMMA"/>
    <property type="match status" value="1"/>
</dbReference>
<dbReference type="OMA" id="WIECGHY"/>
<dbReference type="GO" id="GO:0005819">
    <property type="term" value="C:spindle"/>
    <property type="evidence" value="ECO:0007669"/>
    <property type="project" value="TreeGrafter"/>
</dbReference>
<dbReference type="InterPro" id="IPR039865">
    <property type="entry name" value="PPP2R3C"/>
</dbReference>
<feature type="compositionally biased region" description="Gly residues" evidence="4">
    <location>
        <begin position="88"/>
        <end position="102"/>
    </location>
</feature>
<dbReference type="Gramene" id="GBG70700">
    <property type="protein sequence ID" value="GBG70700"/>
    <property type="gene ID" value="CBR_g7999"/>
</dbReference>
<dbReference type="SUPFAM" id="SSF47473">
    <property type="entry name" value="EF-hand"/>
    <property type="match status" value="2"/>
</dbReference>
<feature type="compositionally biased region" description="Basic and acidic residues" evidence="4">
    <location>
        <begin position="52"/>
        <end position="70"/>
    </location>
</feature>
<dbReference type="STRING" id="69332.A0A388KKX2"/>
<dbReference type="CDD" id="cd21505">
    <property type="entry name" value="PPP2R3C"/>
    <property type="match status" value="1"/>
</dbReference>
<evidence type="ECO:0000256" key="4">
    <source>
        <dbReference type="SAM" id="MobiDB-lite"/>
    </source>
</evidence>
<reference evidence="6 7" key="1">
    <citation type="journal article" date="2018" name="Cell">
        <title>The Chara Genome: Secondary Complexity and Implications for Plant Terrestrialization.</title>
        <authorList>
            <person name="Nishiyama T."/>
            <person name="Sakayama H."/>
            <person name="Vries J.D."/>
            <person name="Buschmann H."/>
            <person name="Saint-Marcoux D."/>
            <person name="Ullrich K.K."/>
            <person name="Haas F.B."/>
            <person name="Vanderstraeten L."/>
            <person name="Becker D."/>
            <person name="Lang D."/>
            <person name="Vosolsobe S."/>
            <person name="Rombauts S."/>
            <person name="Wilhelmsson P.K.I."/>
            <person name="Janitza P."/>
            <person name="Kern R."/>
            <person name="Heyl A."/>
            <person name="Rumpler F."/>
            <person name="Villalobos L.I.A.C."/>
            <person name="Clay J.M."/>
            <person name="Skokan R."/>
            <person name="Toyoda A."/>
            <person name="Suzuki Y."/>
            <person name="Kagoshima H."/>
            <person name="Schijlen E."/>
            <person name="Tajeshwar N."/>
            <person name="Catarino B."/>
            <person name="Hetherington A.J."/>
            <person name="Saltykova A."/>
            <person name="Bonnot C."/>
            <person name="Breuninger H."/>
            <person name="Symeonidi A."/>
            <person name="Radhakrishnan G.V."/>
            <person name="Van Nieuwerburgh F."/>
            <person name="Deforce D."/>
            <person name="Chang C."/>
            <person name="Karol K.G."/>
            <person name="Hedrich R."/>
            <person name="Ulvskov P."/>
            <person name="Glockner G."/>
            <person name="Delwiche C.F."/>
            <person name="Petrasek J."/>
            <person name="Van de Peer Y."/>
            <person name="Friml J."/>
            <person name="Beilby M."/>
            <person name="Dolan L."/>
            <person name="Kohara Y."/>
            <person name="Sugano S."/>
            <person name="Fujiyama A."/>
            <person name="Delaux P.-M."/>
            <person name="Quint M."/>
            <person name="TheiBen G."/>
            <person name="Hagemann M."/>
            <person name="Harholt J."/>
            <person name="Dunand C."/>
            <person name="Zachgo S."/>
            <person name="Langdale J."/>
            <person name="Maumus F."/>
            <person name="Straeten D.V.D."/>
            <person name="Gould S.B."/>
            <person name="Rensing S.A."/>
        </authorList>
    </citation>
    <scope>NUCLEOTIDE SEQUENCE [LARGE SCALE GENOMIC DNA]</scope>
    <source>
        <strain evidence="6 7">S276</strain>
    </source>
</reference>
<accession>A0A388KKX2</accession>
<gene>
    <name evidence="6" type="ORF">CBR_g7999</name>
</gene>
<evidence type="ECO:0000256" key="1">
    <source>
        <dbReference type="ARBA" id="ARBA00004496"/>
    </source>
</evidence>
<feature type="compositionally biased region" description="Gly residues" evidence="4">
    <location>
        <begin position="12"/>
        <end position="28"/>
    </location>
</feature>
<dbReference type="InterPro" id="IPR002048">
    <property type="entry name" value="EF_hand_dom"/>
</dbReference>
<evidence type="ECO:0000256" key="3">
    <source>
        <dbReference type="ARBA" id="ARBA00022837"/>
    </source>
</evidence>
<dbReference type="GO" id="GO:0000913">
    <property type="term" value="P:preprophase band assembly"/>
    <property type="evidence" value="ECO:0007669"/>
    <property type="project" value="EnsemblPlants"/>
</dbReference>
<name>A0A388KKX2_CHABU</name>
<dbReference type="PANTHER" id="PTHR12085">
    <property type="entry name" value="SERINE/THREONINE-PROTEIN PHOSPHATASE 2A REGULATORY SUBUNIT B'' SUBUNIT GAMMA"/>
    <property type="match status" value="1"/>
</dbReference>
<evidence type="ECO:0000313" key="6">
    <source>
        <dbReference type="EMBL" id="GBG70700.1"/>
    </source>
</evidence>
<protein>
    <recommendedName>
        <fullName evidence="5">EF-hand domain-containing protein</fullName>
    </recommendedName>
</protein>
<dbReference type="GO" id="GO:0030865">
    <property type="term" value="P:cortical cytoskeleton organization"/>
    <property type="evidence" value="ECO:0007669"/>
    <property type="project" value="EnsemblPlants"/>
</dbReference>
<comment type="caution">
    <text evidence="6">The sequence shown here is derived from an EMBL/GenBank/DDBJ whole genome shotgun (WGS) entry which is preliminary data.</text>
</comment>
<organism evidence="6 7">
    <name type="scientific">Chara braunii</name>
    <name type="common">Braun's stonewort</name>
    <dbReference type="NCBI Taxonomy" id="69332"/>
    <lineage>
        <taxon>Eukaryota</taxon>
        <taxon>Viridiplantae</taxon>
        <taxon>Streptophyta</taxon>
        <taxon>Charophyceae</taxon>
        <taxon>Charales</taxon>
        <taxon>Characeae</taxon>
        <taxon>Chara</taxon>
    </lineage>
</organism>
<sequence>MEKRVSEESSSGSGGGGSGAGGVYGGGFIDRVVRESVSGGGSRGGGGGGGGERNRNADRLPAYVKEEAHRNATPQHGNEVRGREDVDGVGGVGGAAGAGGGWDSSSASSIGHGHGDVQEDAVGNAGAQWSGAPTREYSKQQRSGAGGRMGMMPGREGGGVEGVKGSGDGGGGGGGVGGWNSPGGGVATSRGMQQRDGRGGGGVHAPPPPASSGSMTGREREAADKQGGGGAGTTGTTTPFGSMRWVTALKKYVGSTDQWPTAAEMEVEVRKRLKAILEEKQLQKEAKSSSINSSSSSIPSFYKRKPAENSLSGRMDTLSRLKFLKRQSEELLDGDELEVLWMALRGNTSPPVDEHTDKINYADFSQVGNLMKEQIGPKVHKFFSASVFLTFEVDDYGRIGILPFYLYIMRTVSLTQTRIDMCMLDGDGDGYLKAQEMEMYIRQLIPNLVQLQGMEASFVTVYCRIAARKFFFFNDPHRRGRLLIREVLLSPVLAELMELRQEQEASSQEDDPLSQNWFSLRSTKNLYAAFLSLDKDMNGTLSKAELLAYGDGNLTDIFIERVFDEHVKRGRGERGGARGEMDLNNFLDFVLAIENKHTPEGLSYIFRCLDLHGRGYLTILDVYTLFRAVHRKWIECGHYDLFVEDVKDEIWDMVKPKDPLKITLQDLLDCKQGDTVAAMLTDVSGFWAHDNRENLAQQEDEEEEEEEEE</sequence>
<dbReference type="PROSITE" id="PS00018">
    <property type="entry name" value="EF_HAND_1"/>
    <property type="match status" value="1"/>
</dbReference>
<dbReference type="Proteomes" id="UP000265515">
    <property type="component" value="Unassembled WGS sequence"/>
</dbReference>
<evidence type="ECO:0000256" key="2">
    <source>
        <dbReference type="ARBA" id="ARBA00022490"/>
    </source>
</evidence>
<feature type="compositionally biased region" description="Gly residues" evidence="4">
    <location>
        <begin position="38"/>
        <end position="51"/>
    </location>
</feature>
<dbReference type="InterPro" id="IPR011992">
    <property type="entry name" value="EF-hand-dom_pair"/>
</dbReference>
<keyword evidence="7" id="KW-1185">Reference proteome</keyword>
<evidence type="ECO:0000313" key="7">
    <source>
        <dbReference type="Proteomes" id="UP000265515"/>
    </source>
</evidence>
<proteinExistence type="predicted"/>
<dbReference type="AlphaFoldDB" id="A0A388KKX2"/>
<comment type="subcellular location">
    <subcellularLocation>
        <location evidence="1">Cytoplasm</location>
    </subcellularLocation>
</comment>
<keyword evidence="2" id="KW-0963">Cytoplasm</keyword>
<feature type="domain" description="EF-hand" evidence="5">
    <location>
        <begin position="521"/>
        <end position="556"/>
    </location>
</feature>
<dbReference type="Gene3D" id="1.10.238.10">
    <property type="entry name" value="EF-hand"/>
    <property type="match status" value="1"/>
</dbReference>
<dbReference type="GO" id="GO:0005737">
    <property type="term" value="C:cytoplasm"/>
    <property type="evidence" value="ECO:0007669"/>
    <property type="project" value="UniProtKB-SubCell"/>
</dbReference>
<feature type="compositionally biased region" description="Gly residues" evidence="4">
    <location>
        <begin position="144"/>
        <end position="186"/>
    </location>
</feature>
<dbReference type="GO" id="GO:0000226">
    <property type="term" value="P:microtubule cytoskeleton organization"/>
    <property type="evidence" value="ECO:0007669"/>
    <property type="project" value="EnsemblPlants"/>
</dbReference>
<dbReference type="FunFam" id="1.10.238.10:FF:000129">
    <property type="entry name" value="Serine/threonine-protein phosphatase 2A regulatory subunit B'' subunit gamma"/>
    <property type="match status" value="1"/>
</dbReference>
<feature type="compositionally biased region" description="Low complexity" evidence="4">
    <location>
        <begin position="288"/>
        <end position="300"/>
    </location>
</feature>
<dbReference type="PROSITE" id="PS50222">
    <property type="entry name" value="EF_HAND_2"/>
    <property type="match status" value="1"/>
</dbReference>
<evidence type="ECO:0000259" key="5">
    <source>
        <dbReference type="PROSITE" id="PS50222"/>
    </source>
</evidence>
<feature type="region of interest" description="Disordered" evidence="4">
    <location>
        <begin position="281"/>
        <end position="305"/>
    </location>
</feature>
<dbReference type="InterPro" id="IPR018247">
    <property type="entry name" value="EF_Hand_1_Ca_BS"/>
</dbReference>